<organism evidence="2 3">
    <name type="scientific">Flavobacterium caseinilyticum</name>
    <dbReference type="NCBI Taxonomy" id="2541732"/>
    <lineage>
        <taxon>Bacteria</taxon>
        <taxon>Pseudomonadati</taxon>
        <taxon>Bacteroidota</taxon>
        <taxon>Flavobacteriia</taxon>
        <taxon>Flavobacteriales</taxon>
        <taxon>Flavobacteriaceae</taxon>
        <taxon>Flavobacterium</taxon>
    </lineage>
</organism>
<dbReference type="CDD" id="cd03801">
    <property type="entry name" value="GT4_PimA-like"/>
    <property type="match status" value="1"/>
</dbReference>
<dbReference type="EMBL" id="SMFM01000004">
    <property type="protein sequence ID" value="TDD75978.1"/>
    <property type="molecule type" value="Genomic_DNA"/>
</dbReference>
<comment type="caution">
    <text evidence="2">The sequence shown here is derived from an EMBL/GenBank/DDBJ whole genome shotgun (WGS) entry which is preliminary data.</text>
</comment>
<dbReference type="Pfam" id="PF00534">
    <property type="entry name" value="Glycos_transf_1"/>
    <property type="match status" value="1"/>
</dbReference>
<evidence type="ECO:0000313" key="3">
    <source>
        <dbReference type="Proteomes" id="UP000295278"/>
    </source>
</evidence>
<dbReference type="PANTHER" id="PTHR12526">
    <property type="entry name" value="GLYCOSYLTRANSFERASE"/>
    <property type="match status" value="1"/>
</dbReference>
<dbReference type="Gene3D" id="3.40.50.2000">
    <property type="entry name" value="Glycogen Phosphorylase B"/>
    <property type="match status" value="2"/>
</dbReference>
<proteinExistence type="predicted"/>
<evidence type="ECO:0000313" key="2">
    <source>
        <dbReference type="EMBL" id="TDD75978.1"/>
    </source>
</evidence>
<protein>
    <submittedName>
        <fullName evidence="2">Glycosyltransferase</fullName>
    </submittedName>
</protein>
<keyword evidence="2" id="KW-0808">Transferase</keyword>
<reference evidence="2 3" key="1">
    <citation type="submission" date="2019-03" db="EMBL/GenBank/DDBJ databases">
        <title>Flavobacterium AT-3-2 sp. nov., isolated from arctic soil.</title>
        <authorList>
            <person name="Chaudhary D.K."/>
        </authorList>
    </citation>
    <scope>NUCLEOTIDE SEQUENCE [LARGE SCALE GENOMIC DNA]</scope>
    <source>
        <strain evidence="2 3">AT-3-2</strain>
    </source>
</reference>
<dbReference type="InterPro" id="IPR001296">
    <property type="entry name" value="Glyco_trans_1"/>
</dbReference>
<dbReference type="PANTHER" id="PTHR12526:SF627">
    <property type="entry name" value="D-RHAMNOSYLTRANSFERASE WBPZ"/>
    <property type="match status" value="1"/>
</dbReference>
<dbReference type="GO" id="GO:0016757">
    <property type="term" value="F:glycosyltransferase activity"/>
    <property type="evidence" value="ECO:0007669"/>
    <property type="project" value="InterPro"/>
</dbReference>
<dbReference type="Proteomes" id="UP000295278">
    <property type="component" value="Unassembled WGS sequence"/>
</dbReference>
<gene>
    <name evidence="2" type="ORF">E0F89_10475</name>
</gene>
<dbReference type="AlphaFoldDB" id="A0A4R5AS36"/>
<name>A0A4R5AS36_9FLAO</name>
<accession>A0A4R5AS36</accession>
<evidence type="ECO:0000259" key="1">
    <source>
        <dbReference type="Pfam" id="PF00534"/>
    </source>
</evidence>
<keyword evidence="3" id="KW-1185">Reference proteome</keyword>
<feature type="domain" description="Glycosyl transferase family 1" evidence="1">
    <location>
        <begin position="191"/>
        <end position="351"/>
    </location>
</feature>
<sequence>MEPVRALPLLYQNGMTELKKIAALCNYELLPERVGGMDYFFWQFDSKCKANGIQVDWFFPNQSDHGEYATLTVFDSGYESIENYFLNFCKTNEITYTHIITHFIELCTPFFYRIKQLSKARIIAVDHNPRPLSGYPLKKRIEKRIKGILFSRYIAVFVGVSDFSKLELIKEFGSQIGNKSIVILNGLDNSKFRKKLNFEFNNKFIVASHLRRDKGIQDLIVAVKYLTDNHEYDFLIDIYGSGYFEMELKKMIEDYSLQKYFDFKGSVANLNEIYCNYDYLIHPSHGETFCYSVVESLMCDLPVITTKDRGNVLKLVENNKNGFLFEAGQVNQLKEILVEILNNDSRLTNCSVGNKKVNTLTLVTMVDHHLALVLPNKF</sequence>
<dbReference type="OrthoDB" id="9811239at2"/>
<dbReference type="SUPFAM" id="SSF53756">
    <property type="entry name" value="UDP-Glycosyltransferase/glycogen phosphorylase"/>
    <property type="match status" value="1"/>
</dbReference>